<evidence type="ECO:0008006" key="2">
    <source>
        <dbReference type="Google" id="ProtNLM"/>
    </source>
</evidence>
<evidence type="ECO:0000313" key="1">
    <source>
        <dbReference type="EMBL" id="SVC80455.1"/>
    </source>
</evidence>
<dbReference type="EMBL" id="UINC01111900">
    <property type="protein sequence ID" value="SVC80455.1"/>
    <property type="molecule type" value="Genomic_DNA"/>
</dbReference>
<accession>A0A382Q6B3</accession>
<reference evidence="1" key="1">
    <citation type="submission" date="2018-05" db="EMBL/GenBank/DDBJ databases">
        <authorList>
            <person name="Lanie J.A."/>
            <person name="Ng W.-L."/>
            <person name="Kazmierczak K.M."/>
            <person name="Andrzejewski T.M."/>
            <person name="Davidsen T.M."/>
            <person name="Wayne K.J."/>
            <person name="Tettelin H."/>
            <person name="Glass J.I."/>
            <person name="Rusch D."/>
            <person name="Podicherti R."/>
            <person name="Tsui H.-C.T."/>
            <person name="Winkler M.E."/>
        </authorList>
    </citation>
    <scope>NUCLEOTIDE SEQUENCE</scope>
</reference>
<name>A0A382Q6B3_9ZZZZ</name>
<feature type="non-terminal residue" evidence="1">
    <location>
        <position position="33"/>
    </location>
</feature>
<gene>
    <name evidence="1" type="ORF">METZ01_LOCUS333309</name>
</gene>
<protein>
    <recommendedName>
        <fullName evidence="2">ABC transporter domain-containing protein</fullName>
    </recommendedName>
</protein>
<proteinExistence type="predicted"/>
<dbReference type="AlphaFoldDB" id="A0A382Q6B3"/>
<organism evidence="1">
    <name type="scientific">marine metagenome</name>
    <dbReference type="NCBI Taxonomy" id="408172"/>
    <lineage>
        <taxon>unclassified sequences</taxon>
        <taxon>metagenomes</taxon>
        <taxon>ecological metagenomes</taxon>
    </lineage>
</organism>
<sequence>MNNFIEITELKKVFGSGIDEVHAFGPVTININT</sequence>